<dbReference type="SMART" id="SM00448">
    <property type="entry name" value="REC"/>
    <property type="match status" value="1"/>
</dbReference>
<dbReference type="GO" id="GO:0003677">
    <property type="term" value="F:DNA binding"/>
    <property type="evidence" value="ECO:0007669"/>
    <property type="project" value="UniProtKB-KW"/>
</dbReference>
<dbReference type="GO" id="GO:0006355">
    <property type="term" value="P:regulation of DNA-templated transcription"/>
    <property type="evidence" value="ECO:0007669"/>
    <property type="project" value="InterPro"/>
</dbReference>
<feature type="modified residue" description="4-aspartylphosphate" evidence="2">
    <location>
        <position position="78"/>
    </location>
</feature>
<dbReference type="Proteomes" id="UP000067206">
    <property type="component" value="Chromosome"/>
</dbReference>
<evidence type="ECO:0000256" key="1">
    <source>
        <dbReference type="ARBA" id="ARBA00023125"/>
    </source>
</evidence>
<gene>
    <name evidence="6" type="ORF">BLI009_04680</name>
    <name evidence="5" type="ORF">RY67_1134</name>
</gene>
<dbReference type="Gene3D" id="1.10.10.10">
    <property type="entry name" value="Winged helix-like DNA-binding domain superfamily/Winged helix DNA-binding domain"/>
    <property type="match status" value="1"/>
</dbReference>
<accession>A0A0M4LGX3</accession>
<evidence type="ECO:0000259" key="4">
    <source>
        <dbReference type="PROSITE" id="PS50110"/>
    </source>
</evidence>
<organism evidence="5 7">
    <name type="scientific">Bifidobacterium longum subsp. infantis</name>
    <dbReference type="NCBI Taxonomy" id="1682"/>
    <lineage>
        <taxon>Bacteria</taxon>
        <taxon>Bacillati</taxon>
        <taxon>Actinomycetota</taxon>
        <taxon>Actinomycetes</taxon>
        <taxon>Bifidobacteriales</taxon>
        <taxon>Bifidobacteriaceae</taxon>
        <taxon>Bifidobacterium</taxon>
    </lineage>
</organism>
<dbReference type="InterPro" id="IPR016032">
    <property type="entry name" value="Sig_transdc_resp-reg_C-effctor"/>
</dbReference>
<dbReference type="EMBL" id="CP071248">
    <property type="protein sequence ID" value="QSP98400.1"/>
    <property type="molecule type" value="Genomic_DNA"/>
</dbReference>
<reference evidence="5 7" key="1">
    <citation type="submission" date="2014-12" db="EMBL/GenBank/DDBJ databases">
        <title>Complete genome sequence of Bifidobacterium longum subsp. infantis BT1.</title>
        <authorList>
            <person name="Kim J.F."/>
            <person name="Kwak M.-J."/>
        </authorList>
    </citation>
    <scope>NUCLEOTIDE SEQUENCE [LARGE SCALE GENOMIC DNA]</scope>
    <source>
        <strain evidence="5 7">BT1</strain>
    </source>
</reference>
<dbReference type="Pfam" id="PF00196">
    <property type="entry name" value="GerE"/>
    <property type="match status" value="1"/>
</dbReference>
<evidence type="ECO:0000313" key="6">
    <source>
        <dbReference type="EMBL" id="QSP98400.1"/>
    </source>
</evidence>
<sequence>MTLWEAGDHPQYHQDMNQQGEGKVTLGIVDNDQLTLAALSSILRSLPWLHILWTTISGDDAIDNCLSPRTRPQVILVDMSMENTSGAMVCRTLRRHSLPIGVVCMTSFSLGSYARAAAEAGAQALISKTDLRILSSAVRRASMGSATQCAADESARFTDVPDTASNLIPDFTKASDKRWMNGDRLSAREVEILRMYSEGLETEEIARSLSLSKFTIGTYVKRAVAKLHARNRIHAIIMCEKRGLL</sequence>
<dbReference type="PANTHER" id="PTHR43214">
    <property type="entry name" value="TWO-COMPONENT RESPONSE REGULATOR"/>
    <property type="match status" value="1"/>
</dbReference>
<dbReference type="InterPro" id="IPR011006">
    <property type="entry name" value="CheY-like_superfamily"/>
</dbReference>
<dbReference type="AlphaFoldDB" id="A0A0M4LGX3"/>
<reference evidence="6" key="2">
    <citation type="submission" date="2021-03" db="EMBL/GenBank/DDBJ databases">
        <title>Genome sequencing of Bifidobacterium longum subsp. infantis JCM 7009.</title>
        <authorList>
            <person name="Kim J."/>
        </authorList>
    </citation>
    <scope>NUCLEOTIDE SEQUENCE</scope>
    <source>
        <strain evidence="6">JCM 7009</strain>
    </source>
</reference>
<dbReference type="Proteomes" id="UP000663618">
    <property type="component" value="Chromosome"/>
</dbReference>
<evidence type="ECO:0000256" key="2">
    <source>
        <dbReference type="PROSITE-ProRule" id="PRU00169"/>
    </source>
</evidence>
<dbReference type="SUPFAM" id="SSF52172">
    <property type="entry name" value="CheY-like"/>
    <property type="match status" value="1"/>
</dbReference>
<evidence type="ECO:0000313" key="5">
    <source>
        <dbReference type="EMBL" id="ALE09170.1"/>
    </source>
</evidence>
<dbReference type="PROSITE" id="PS00622">
    <property type="entry name" value="HTH_LUXR_1"/>
    <property type="match status" value="1"/>
</dbReference>
<dbReference type="SMART" id="SM00421">
    <property type="entry name" value="HTH_LUXR"/>
    <property type="match status" value="1"/>
</dbReference>
<dbReference type="InterPro" id="IPR001789">
    <property type="entry name" value="Sig_transdc_resp-reg_receiver"/>
</dbReference>
<dbReference type="InterPro" id="IPR039420">
    <property type="entry name" value="WalR-like"/>
</dbReference>
<keyword evidence="1" id="KW-0238">DNA-binding</keyword>
<dbReference type="InterPro" id="IPR000792">
    <property type="entry name" value="Tscrpt_reg_LuxR_C"/>
</dbReference>
<dbReference type="GO" id="GO:0000160">
    <property type="term" value="P:phosphorelay signal transduction system"/>
    <property type="evidence" value="ECO:0007669"/>
    <property type="project" value="InterPro"/>
</dbReference>
<dbReference type="PROSITE" id="PS50043">
    <property type="entry name" value="HTH_LUXR_2"/>
    <property type="match status" value="1"/>
</dbReference>
<dbReference type="Gene3D" id="3.40.50.2300">
    <property type="match status" value="1"/>
</dbReference>
<dbReference type="PROSITE" id="PS50110">
    <property type="entry name" value="RESPONSE_REGULATORY"/>
    <property type="match status" value="1"/>
</dbReference>
<dbReference type="EMBL" id="CP010411">
    <property type="protein sequence ID" value="ALE09170.1"/>
    <property type="molecule type" value="Genomic_DNA"/>
</dbReference>
<evidence type="ECO:0000313" key="7">
    <source>
        <dbReference type="Proteomes" id="UP000067206"/>
    </source>
</evidence>
<dbReference type="SUPFAM" id="SSF46894">
    <property type="entry name" value="C-terminal effector domain of the bipartite response regulators"/>
    <property type="match status" value="1"/>
</dbReference>
<proteinExistence type="predicted"/>
<dbReference type="InterPro" id="IPR036388">
    <property type="entry name" value="WH-like_DNA-bd_sf"/>
</dbReference>
<name>A0A0M4LGX3_BIFLI</name>
<dbReference type="Pfam" id="PF00072">
    <property type="entry name" value="Response_reg"/>
    <property type="match status" value="1"/>
</dbReference>
<dbReference type="CDD" id="cd06170">
    <property type="entry name" value="LuxR_C_like"/>
    <property type="match status" value="1"/>
</dbReference>
<dbReference type="PATRIC" id="fig|1682.24.peg.1093"/>
<evidence type="ECO:0000259" key="3">
    <source>
        <dbReference type="PROSITE" id="PS50043"/>
    </source>
</evidence>
<dbReference type="PRINTS" id="PR00038">
    <property type="entry name" value="HTHLUXR"/>
</dbReference>
<feature type="domain" description="Response regulatory" evidence="4">
    <location>
        <begin position="25"/>
        <end position="143"/>
    </location>
</feature>
<feature type="domain" description="HTH luxR-type" evidence="3">
    <location>
        <begin position="178"/>
        <end position="243"/>
    </location>
</feature>
<protein>
    <submittedName>
        <fullName evidence="5">Putative two-component response regulator</fullName>
    </submittedName>
    <submittedName>
        <fullName evidence="6">Response regulator transcription factor</fullName>
    </submittedName>
</protein>
<dbReference type="RefSeq" id="WP_012576848.1">
    <property type="nucleotide sequence ID" value="NZ_BCYF01000094.1"/>
</dbReference>
<keyword evidence="2" id="KW-0597">Phosphoprotein</keyword>